<dbReference type="AlphaFoldDB" id="A0A2Y9AFI0"/>
<dbReference type="RefSeq" id="WP_258369447.1">
    <property type="nucleotide sequence ID" value="NZ_QKLZ01000008.1"/>
</dbReference>
<accession>A0A2Y9AFI0</accession>
<proteinExistence type="predicted"/>
<dbReference type="Proteomes" id="UP000250222">
    <property type="component" value="Unassembled WGS sequence"/>
</dbReference>
<evidence type="ECO:0000313" key="2">
    <source>
        <dbReference type="Proteomes" id="UP000250222"/>
    </source>
</evidence>
<reference evidence="1 2" key="1">
    <citation type="submission" date="2016-10" db="EMBL/GenBank/DDBJ databases">
        <authorList>
            <person name="Cai Z."/>
        </authorList>
    </citation>
    <scope>NUCLEOTIDE SEQUENCE [LARGE SCALE GENOMIC DNA]</scope>
    <source>
        <strain evidence="1 2">CGMCC 1.10826</strain>
    </source>
</reference>
<name>A0A2Y9AFI0_9MICO</name>
<protein>
    <submittedName>
        <fullName evidence="1">Uncharacterized protein</fullName>
    </submittedName>
</protein>
<organism evidence="1 2">
    <name type="scientific">Georgenia satyanarayanai</name>
    <dbReference type="NCBI Taxonomy" id="860221"/>
    <lineage>
        <taxon>Bacteria</taxon>
        <taxon>Bacillati</taxon>
        <taxon>Actinomycetota</taxon>
        <taxon>Actinomycetes</taxon>
        <taxon>Micrococcales</taxon>
        <taxon>Bogoriellaceae</taxon>
        <taxon>Georgenia</taxon>
    </lineage>
</organism>
<keyword evidence="2" id="KW-1185">Reference proteome</keyword>
<gene>
    <name evidence="1" type="ORF">SAMN05216184_10845</name>
</gene>
<evidence type="ECO:0000313" key="1">
    <source>
        <dbReference type="EMBL" id="SSA43281.1"/>
    </source>
</evidence>
<dbReference type="EMBL" id="UETB01000008">
    <property type="protein sequence ID" value="SSA43281.1"/>
    <property type="molecule type" value="Genomic_DNA"/>
</dbReference>
<sequence length="225" mass="24512">MDADIEILPMLSRGKHRSPRRGACFMELASYLAGERWSDKPACTHPLLAHLARLVNDLTEDAERPRLATLIPAVIGLRSEDPRWDDELTLLAASRALPVVSEHHQRALAVGILSCERRRAERTGEAGLHPASRRALDAVPLAETWARAFVEQVGGVGAHHPGSAVVEIATVGLATACVPDPSGMLRELLADAITLCEHLAGREEQQHEPLAAEQWREVVTPAPLR</sequence>